<evidence type="ECO:0000313" key="2">
    <source>
        <dbReference type="Proteomes" id="UP000191612"/>
    </source>
</evidence>
<dbReference type="InterPro" id="IPR002110">
    <property type="entry name" value="Ankyrin_rpt"/>
</dbReference>
<reference evidence="2" key="1">
    <citation type="journal article" date="2017" name="Nat. Microbiol.">
        <title>Global analysis of biosynthetic gene clusters reveals vast potential of secondary metabolite production in Penicillium species.</title>
        <authorList>
            <person name="Nielsen J.C."/>
            <person name="Grijseels S."/>
            <person name="Prigent S."/>
            <person name="Ji B."/>
            <person name="Dainat J."/>
            <person name="Nielsen K.F."/>
            <person name="Frisvad J.C."/>
            <person name="Workman M."/>
            <person name="Nielsen J."/>
        </authorList>
    </citation>
    <scope>NUCLEOTIDE SEQUENCE [LARGE SCALE GENOMIC DNA]</scope>
    <source>
        <strain evidence="2">IBT 29525</strain>
    </source>
</reference>
<dbReference type="SMART" id="SM00248">
    <property type="entry name" value="ANK"/>
    <property type="match status" value="3"/>
</dbReference>
<dbReference type="Gene3D" id="1.25.40.20">
    <property type="entry name" value="Ankyrin repeat-containing domain"/>
    <property type="match status" value="1"/>
</dbReference>
<organism evidence="1 2">
    <name type="scientific">Penicillium solitum</name>
    <dbReference type="NCBI Taxonomy" id="60172"/>
    <lineage>
        <taxon>Eukaryota</taxon>
        <taxon>Fungi</taxon>
        <taxon>Dikarya</taxon>
        <taxon>Ascomycota</taxon>
        <taxon>Pezizomycotina</taxon>
        <taxon>Eurotiomycetes</taxon>
        <taxon>Eurotiomycetidae</taxon>
        <taxon>Eurotiales</taxon>
        <taxon>Aspergillaceae</taxon>
        <taxon>Penicillium</taxon>
    </lineage>
</organism>
<evidence type="ECO:0000313" key="1">
    <source>
        <dbReference type="EMBL" id="OQE02468.1"/>
    </source>
</evidence>
<dbReference type="Proteomes" id="UP000191612">
    <property type="component" value="Unassembled WGS sequence"/>
</dbReference>
<dbReference type="STRING" id="60172.A0A1V6RLR7"/>
<accession>A0A1V6RLR7</accession>
<name>A0A1V6RLR7_9EURO</name>
<protein>
    <submittedName>
        <fullName evidence="1">Uncharacterized protein</fullName>
    </submittedName>
</protein>
<proteinExistence type="predicted"/>
<sequence>MAKLFQLPNEILLLVAESVSNQRDINALVQTNWRLYRLFYAFLCNFNIQHHQSSGLLFAASSENSTLVNEFLDAAASIASFELLPDGDETDFDDFDKQDSLLLRAAQNGHVELLKTMLSETNPSRACIPPQLRTVLHWAIEAGNQVIVELMIADEAPLGSFGGSRWHPSGFEPST</sequence>
<dbReference type="AlphaFoldDB" id="A0A1V6RLR7"/>
<gene>
    <name evidence="1" type="ORF">PENSOL_c002G07517</name>
</gene>
<dbReference type="EMBL" id="MDYO01000002">
    <property type="protein sequence ID" value="OQE02468.1"/>
    <property type="molecule type" value="Genomic_DNA"/>
</dbReference>
<dbReference type="SUPFAM" id="SSF48403">
    <property type="entry name" value="Ankyrin repeat"/>
    <property type="match status" value="1"/>
</dbReference>
<dbReference type="InterPro" id="IPR036770">
    <property type="entry name" value="Ankyrin_rpt-contain_sf"/>
</dbReference>
<dbReference type="Pfam" id="PF12796">
    <property type="entry name" value="Ank_2"/>
    <property type="match status" value="1"/>
</dbReference>
<comment type="caution">
    <text evidence="1">The sequence shown here is derived from an EMBL/GenBank/DDBJ whole genome shotgun (WGS) entry which is preliminary data.</text>
</comment>
<keyword evidence="2" id="KW-1185">Reference proteome</keyword>